<name>A0A6A6RSM2_9PLEO</name>
<dbReference type="GO" id="GO:0000976">
    <property type="term" value="F:transcription cis-regulatory region binding"/>
    <property type="evidence" value="ECO:0007669"/>
    <property type="project" value="TreeGrafter"/>
</dbReference>
<dbReference type="Pfam" id="PF11951">
    <property type="entry name" value="Fungal_trans_2"/>
    <property type="match status" value="1"/>
</dbReference>
<comment type="subcellular location">
    <subcellularLocation>
        <location evidence="1">Nucleus</location>
    </subcellularLocation>
</comment>
<evidence type="ECO:0000256" key="1">
    <source>
        <dbReference type="ARBA" id="ARBA00004123"/>
    </source>
</evidence>
<evidence type="ECO:0000256" key="2">
    <source>
        <dbReference type="ARBA" id="ARBA00023242"/>
    </source>
</evidence>
<evidence type="ECO:0000313" key="3">
    <source>
        <dbReference type="EMBL" id="KAF2637258.1"/>
    </source>
</evidence>
<dbReference type="PANTHER" id="PTHR37534">
    <property type="entry name" value="TRANSCRIPTIONAL ACTIVATOR PROTEIN UGA3"/>
    <property type="match status" value="1"/>
</dbReference>
<dbReference type="OrthoDB" id="5130013at2759"/>
<dbReference type="GO" id="GO:0005634">
    <property type="term" value="C:nucleus"/>
    <property type="evidence" value="ECO:0007669"/>
    <property type="project" value="UniProtKB-SubCell"/>
</dbReference>
<keyword evidence="4" id="KW-1185">Reference proteome</keyword>
<dbReference type="GO" id="GO:0045944">
    <property type="term" value="P:positive regulation of transcription by RNA polymerase II"/>
    <property type="evidence" value="ECO:0007669"/>
    <property type="project" value="TreeGrafter"/>
</dbReference>
<dbReference type="InterPro" id="IPR021858">
    <property type="entry name" value="Fun_TF"/>
</dbReference>
<keyword evidence="2" id="KW-0539">Nucleus</keyword>
<dbReference type="Proteomes" id="UP000799753">
    <property type="component" value="Unassembled WGS sequence"/>
</dbReference>
<dbReference type="EMBL" id="MU006794">
    <property type="protein sequence ID" value="KAF2637258.1"/>
    <property type="molecule type" value="Genomic_DNA"/>
</dbReference>
<dbReference type="PANTHER" id="PTHR37534:SF49">
    <property type="entry name" value="LYSINE BIOSYNTHESIS REGULATORY PROTEIN LYS14"/>
    <property type="match status" value="1"/>
</dbReference>
<organism evidence="3 4">
    <name type="scientific">Massarina eburnea CBS 473.64</name>
    <dbReference type="NCBI Taxonomy" id="1395130"/>
    <lineage>
        <taxon>Eukaryota</taxon>
        <taxon>Fungi</taxon>
        <taxon>Dikarya</taxon>
        <taxon>Ascomycota</taxon>
        <taxon>Pezizomycotina</taxon>
        <taxon>Dothideomycetes</taxon>
        <taxon>Pleosporomycetidae</taxon>
        <taxon>Pleosporales</taxon>
        <taxon>Massarineae</taxon>
        <taxon>Massarinaceae</taxon>
        <taxon>Massarina</taxon>
    </lineage>
</organism>
<dbReference type="GO" id="GO:0003700">
    <property type="term" value="F:DNA-binding transcription factor activity"/>
    <property type="evidence" value="ECO:0007669"/>
    <property type="project" value="TreeGrafter"/>
</dbReference>
<proteinExistence type="predicted"/>
<protein>
    <submittedName>
        <fullName evidence="3">Uncharacterized protein</fullName>
    </submittedName>
</protein>
<gene>
    <name evidence="3" type="ORF">P280DRAFT_458462</name>
</gene>
<evidence type="ECO:0000313" key="4">
    <source>
        <dbReference type="Proteomes" id="UP000799753"/>
    </source>
</evidence>
<dbReference type="AlphaFoldDB" id="A0A6A6RSM2"/>
<reference evidence="3" key="1">
    <citation type="journal article" date="2020" name="Stud. Mycol.">
        <title>101 Dothideomycetes genomes: a test case for predicting lifestyles and emergence of pathogens.</title>
        <authorList>
            <person name="Haridas S."/>
            <person name="Albert R."/>
            <person name="Binder M."/>
            <person name="Bloem J."/>
            <person name="Labutti K."/>
            <person name="Salamov A."/>
            <person name="Andreopoulos B."/>
            <person name="Baker S."/>
            <person name="Barry K."/>
            <person name="Bills G."/>
            <person name="Bluhm B."/>
            <person name="Cannon C."/>
            <person name="Castanera R."/>
            <person name="Culley D."/>
            <person name="Daum C."/>
            <person name="Ezra D."/>
            <person name="Gonzalez J."/>
            <person name="Henrissat B."/>
            <person name="Kuo A."/>
            <person name="Liang C."/>
            <person name="Lipzen A."/>
            <person name="Lutzoni F."/>
            <person name="Magnuson J."/>
            <person name="Mondo S."/>
            <person name="Nolan M."/>
            <person name="Ohm R."/>
            <person name="Pangilinan J."/>
            <person name="Park H.-J."/>
            <person name="Ramirez L."/>
            <person name="Alfaro M."/>
            <person name="Sun H."/>
            <person name="Tritt A."/>
            <person name="Yoshinaga Y."/>
            <person name="Zwiers L.-H."/>
            <person name="Turgeon B."/>
            <person name="Goodwin S."/>
            <person name="Spatafora J."/>
            <person name="Crous P."/>
            <person name="Grigoriev I."/>
        </authorList>
    </citation>
    <scope>NUCLEOTIDE SEQUENCE</scope>
    <source>
        <strain evidence="3">CBS 473.64</strain>
    </source>
</reference>
<sequence length="470" mass="53058">MNCTRSKRTCKGYGLKLAWPDKFDGRRKQKRWNAEPENSATRYVTRGGKFAFLNTAFEDIEGKKVGWGELARRGEEEMGIRVEVPRTLSFLRLGDGEAELLRYYDSVVARMITTIDDDTNGFRLDLIPMALSASDSPSQSLLQATLALSSFHAGREEEALSHKVKAIKLLSDSLQQNSGANRMAQFSTCMMLCVYSVFDSSDTTWNMHLQGAKSLKSSCCKFEQEYPAFVFLNYWLEYHDVFSAYSYPAQTSSEQRLSDIILPESTPATQKIIGLLGCSTELLRIISCINQFRVAVTPAKNRTPPPYSSTVEFVFTVRERLVDLRQEILVQPGETSGTISHTRITLTAELYRLAALLYLYRNAPSGSDTDIEVREYSKQGLVILEQMDVCTSPWPLFILACNACSDTDRIKVMRIIEEGGTERRVGNYQIIRSLVQKVWKQHDLRADGKGGGRIDWRDLIEVGSTMPSFI</sequence>
<accession>A0A6A6RSM2</accession>